<sequence length="126" mass="13877">MRRWLLIFLLLVLPFQFSWAASAAYCQHERDAQSGHWGHHEHEHEPDRSADGSRTDDAQKSPVTQPNAVLGDCAACHLGQAQHLPPAAERAHAPLPIAQALRAVPAEHFISHISEVPVPPAWPLAL</sequence>
<evidence type="ECO:0000256" key="2">
    <source>
        <dbReference type="SAM" id="SignalP"/>
    </source>
</evidence>
<keyword evidence="4" id="KW-1185">Reference proteome</keyword>
<feature type="signal peptide" evidence="2">
    <location>
        <begin position="1"/>
        <end position="20"/>
    </location>
</feature>
<evidence type="ECO:0008006" key="5">
    <source>
        <dbReference type="Google" id="ProtNLM"/>
    </source>
</evidence>
<dbReference type="NCBIfam" id="NF045614">
    <property type="entry name" value="efflu_CzcI_Cupr"/>
    <property type="match status" value="1"/>
</dbReference>
<comment type="caution">
    <text evidence="3">The sequence shown here is derived from an EMBL/GenBank/DDBJ whole genome shotgun (WGS) entry which is preliminary data.</text>
</comment>
<accession>A0ABY0A293</accession>
<name>A0ABY0A293_9BURK</name>
<dbReference type="RefSeq" id="WP_125966091.1">
    <property type="nucleotide sequence ID" value="NZ_RXFQ01000013.1"/>
</dbReference>
<reference evidence="3 4" key="1">
    <citation type="submission" date="2018-12" db="EMBL/GenBank/DDBJ databases">
        <title>The genome sequences of strain 502.</title>
        <authorList>
            <person name="Gao J."/>
            <person name="Sun J."/>
        </authorList>
    </citation>
    <scope>NUCLEOTIDE SEQUENCE [LARGE SCALE GENOMIC DNA]</scope>
    <source>
        <strain evidence="3 4">502</strain>
    </source>
</reference>
<proteinExistence type="predicted"/>
<feature type="region of interest" description="Disordered" evidence="1">
    <location>
        <begin position="30"/>
        <end position="66"/>
    </location>
</feature>
<dbReference type="Proteomes" id="UP000271137">
    <property type="component" value="Unassembled WGS sequence"/>
</dbReference>
<keyword evidence="2" id="KW-0732">Signal</keyword>
<dbReference type="InterPro" id="IPR055013">
    <property type="entry name" value="CzcI"/>
</dbReference>
<evidence type="ECO:0000313" key="3">
    <source>
        <dbReference type="EMBL" id="RSZ32473.1"/>
    </source>
</evidence>
<feature type="chain" id="PRO_5046013409" description="Cobalt-zinc-cadmium resistance protein CzcI" evidence="2">
    <location>
        <begin position="21"/>
        <end position="126"/>
    </location>
</feature>
<gene>
    <name evidence="3" type="ORF">EJO66_21960</name>
</gene>
<evidence type="ECO:0000313" key="4">
    <source>
        <dbReference type="Proteomes" id="UP000271137"/>
    </source>
</evidence>
<feature type="compositionally biased region" description="Basic and acidic residues" evidence="1">
    <location>
        <begin position="30"/>
        <end position="59"/>
    </location>
</feature>
<organism evidence="3 4">
    <name type="scientific">Variovorax beijingensis</name>
    <dbReference type="NCBI Taxonomy" id="2496117"/>
    <lineage>
        <taxon>Bacteria</taxon>
        <taxon>Pseudomonadati</taxon>
        <taxon>Pseudomonadota</taxon>
        <taxon>Betaproteobacteria</taxon>
        <taxon>Burkholderiales</taxon>
        <taxon>Comamonadaceae</taxon>
        <taxon>Variovorax</taxon>
    </lineage>
</organism>
<evidence type="ECO:0000256" key="1">
    <source>
        <dbReference type="SAM" id="MobiDB-lite"/>
    </source>
</evidence>
<protein>
    <recommendedName>
        <fullName evidence="5">Cobalt-zinc-cadmium resistance protein CzcI</fullName>
    </recommendedName>
</protein>
<dbReference type="EMBL" id="RXFQ01000013">
    <property type="protein sequence ID" value="RSZ32473.1"/>
    <property type="molecule type" value="Genomic_DNA"/>
</dbReference>